<proteinExistence type="predicted"/>
<dbReference type="HOGENOM" id="CLU_159478_0_0_1"/>
<dbReference type="EMBL" id="JELW01000005">
    <property type="protein sequence ID" value="EXV02200.1"/>
    <property type="molecule type" value="Genomic_DNA"/>
</dbReference>
<evidence type="ECO:0000259" key="2">
    <source>
        <dbReference type="Pfam" id="PF15055"/>
    </source>
</evidence>
<feature type="domain" description="Distal membrane-arm assembly complex protein 1-like" evidence="2">
    <location>
        <begin position="29"/>
        <end position="65"/>
    </location>
</feature>
<keyword evidence="1" id="KW-1133">Transmembrane helix</keyword>
<dbReference type="InterPro" id="IPR053092">
    <property type="entry name" value="Mitochondrial_unc_protein"/>
</dbReference>
<feature type="transmembrane region" description="Helical" evidence="1">
    <location>
        <begin position="77"/>
        <end position="95"/>
    </location>
</feature>
<dbReference type="Proteomes" id="UP000030151">
    <property type="component" value="Unassembled WGS sequence"/>
</dbReference>
<gene>
    <name evidence="3" type="ORF">X797_004329</name>
</gene>
<evidence type="ECO:0000256" key="1">
    <source>
        <dbReference type="SAM" id="Phobius"/>
    </source>
</evidence>
<dbReference type="eggNOG" id="ENOG502SWTT">
    <property type="taxonomic scope" value="Eukaryota"/>
</dbReference>
<name>A0A0A1UX71_9HYPO</name>
<dbReference type="PANTHER" id="PTHR28048">
    <property type="entry name" value="ACR195WP"/>
    <property type="match status" value="1"/>
</dbReference>
<evidence type="ECO:0000313" key="3">
    <source>
        <dbReference type="EMBL" id="EXV02200.1"/>
    </source>
</evidence>
<dbReference type="OrthoDB" id="6604875at2759"/>
<comment type="caution">
    <text evidence="3">The sequence shown here is derived from an EMBL/GenBank/DDBJ whole genome shotgun (WGS) entry which is preliminary data.</text>
</comment>
<dbReference type="InterPro" id="IPR028036">
    <property type="entry name" value="DMAC1-like_dom"/>
</dbReference>
<dbReference type="PANTHER" id="PTHR28048:SF1">
    <property type="entry name" value="ACR195WP"/>
    <property type="match status" value="1"/>
</dbReference>
<keyword evidence="1" id="KW-0812">Transmembrane</keyword>
<organism evidence="3 4">
    <name type="scientific">Metarhizium robertsii</name>
    <dbReference type="NCBI Taxonomy" id="568076"/>
    <lineage>
        <taxon>Eukaryota</taxon>
        <taxon>Fungi</taxon>
        <taxon>Dikarya</taxon>
        <taxon>Ascomycota</taxon>
        <taxon>Pezizomycotina</taxon>
        <taxon>Sordariomycetes</taxon>
        <taxon>Hypocreomycetidae</taxon>
        <taxon>Hypocreales</taxon>
        <taxon>Clavicipitaceae</taxon>
        <taxon>Metarhizium</taxon>
    </lineage>
</organism>
<accession>A0A0A1UX71</accession>
<sequence>MAGDKPPTIQSLDKPEDLKGLLRQDRGDDCLSCKIVGSGAFFGLGAYSYFSGMSQLEKQRQAILQSKSMFGMRSRKFGIVGISLGLVWMGLWRAFR</sequence>
<reference evidence="3 4" key="1">
    <citation type="submission" date="2014-02" db="EMBL/GenBank/DDBJ databases">
        <title>The genome sequence of the entomopathogenic fungus Metarhizium robertsii ARSEF 2575.</title>
        <authorList>
            <person name="Giuliano Garisto Donzelli B."/>
            <person name="Roe B.A."/>
            <person name="Macmil S.L."/>
            <person name="Krasnoff S.B."/>
            <person name="Gibson D.M."/>
        </authorList>
    </citation>
    <scope>NUCLEOTIDE SEQUENCE [LARGE SCALE GENOMIC DNA]</scope>
    <source>
        <strain evidence="3 4">ARSEF 2575</strain>
    </source>
</reference>
<dbReference type="AlphaFoldDB" id="A0A0A1UX71"/>
<evidence type="ECO:0000313" key="4">
    <source>
        <dbReference type="Proteomes" id="UP000030151"/>
    </source>
</evidence>
<keyword evidence="1" id="KW-0472">Membrane</keyword>
<protein>
    <recommendedName>
        <fullName evidence="2">Distal membrane-arm assembly complex protein 1-like domain-containing protein</fullName>
    </recommendedName>
</protein>
<dbReference type="Pfam" id="PF15055">
    <property type="entry name" value="DMAC1_Dmo2"/>
    <property type="match status" value="1"/>
</dbReference>